<dbReference type="Gene3D" id="1.25.40.10">
    <property type="entry name" value="Tetratricopeptide repeat domain"/>
    <property type="match status" value="3"/>
</dbReference>
<organism evidence="2 3">
    <name type="scientific">Andreprevotia lacus DSM 23236</name>
    <dbReference type="NCBI Taxonomy" id="1121001"/>
    <lineage>
        <taxon>Bacteria</taxon>
        <taxon>Pseudomonadati</taxon>
        <taxon>Pseudomonadota</taxon>
        <taxon>Betaproteobacteria</taxon>
        <taxon>Neisseriales</taxon>
        <taxon>Chitinibacteraceae</taxon>
        <taxon>Andreprevotia</taxon>
    </lineage>
</organism>
<dbReference type="PANTHER" id="PTHR12558">
    <property type="entry name" value="CELL DIVISION CYCLE 16,23,27"/>
    <property type="match status" value="1"/>
</dbReference>
<dbReference type="Pfam" id="PF14559">
    <property type="entry name" value="TPR_19"/>
    <property type="match status" value="1"/>
</dbReference>
<gene>
    <name evidence="2" type="ORF">SAMN02745857_00515</name>
</gene>
<reference evidence="2 3" key="1">
    <citation type="submission" date="2017-04" db="EMBL/GenBank/DDBJ databases">
        <authorList>
            <person name="Afonso C.L."/>
            <person name="Miller P.J."/>
            <person name="Scott M.A."/>
            <person name="Spackman E."/>
            <person name="Goraichik I."/>
            <person name="Dimitrov K.M."/>
            <person name="Suarez D.L."/>
            <person name="Swayne D.E."/>
        </authorList>
    </citation>
    <scope>NUCLEOTIDE SEQUENCE [LARGE SCALE GENOMIC DNA]</scope>
    <source>
        <strain evidence="2 3">DSM 23236</strain>
    </source>
</reference>
<dbReference type="Proteomes" id="UP000192761">
    <property type="component" value="Unassembled WGS sequence"/>
</dbReference>
<accession>A0A1W1X303</accession>
<dbReference type="PANTHER" id="PTHR12558:SF13">
    <property type="entry name" value="CELL DIVISION CYCLE PROTEIN 27 HOMOLOG"/>
    <property type="match status" value="1"/>
</dbReference>
<dbReference type="InterPro" id="IPR011990">
    <property type="entry name" value="TPR-like_helical_dom_sf"/>
</dbReference>
<keyword evidence="1" id="KW-0802">TPR repeat</keyword>
<evidence type="ECO:0000313" key="2">
    <source>
        <dbReference type="EMBL" id="SMC18275.1"/>
    </source>
</evidence>
<dbReference type="InterPro" id="IPR019734">
    <property type="entry name" value="TPR_rpt"/>
</dbReference>
<name>A0A1W1X303_9NEIS</name>
<dbReference type="STRING" id="1121001.SAMN02745857_00515"/>
<evidence type="ECO:0000256" key="1">
    <source>
        <dbReference type="PROSITE-ProRule" id="PRU00339"/>
    </source>
</evidence>
<dbReference type="RefSeq" id="WP_084088975.1">
    <property type="nucleotide sequence ID" value="NZ_FWXD01000002.1"/>
</dbReference>
<feature type="repeat" description="TPR" evidence="1">
    <location>
        <begin position="226"/>
        <end position="259"/>
    </location>
</feature>
<protein>
    <submittedName>
        <fullName evidence="2">Tfp pilus assembly protein PilF</fullName>
    </submittedName>
</protein>
<proteinExistence type="predicted"/>
<dbReference type="AlphaFoldDB" id="A0A1W1X303"/>
<dbReference type="OrthoDB" id="5915006at2"/>
<dbReference type="EMBL" id="FWXD01000002">
    <property type="protein sequence ID" value="SMC18275.1"/>
    <property type="molecule type" value="Genomic_DNA"/>
</dbReference>
<dbReference type="PROSITE" id="PS50005">
    <property type="entry name" value="TPR"/>
    <property type="match status" value="1"/>
</dbReference>
<sequence>MTEQSDTLSRYLGYLRQDPDNIGLLLQVVAQYRAARQPREAEALLDEALSKWPGHSTLLHERALLAIASGDAATAKALFHHLQESGADSAVLRYNTAYAHYLLGEFAESVVQLQQIAPAAYAEVPRAPCLHVLALHHQGELAAARELAEGLLATLPEDADLAGALALTCLDDSDIKRASHWAQRSLAIAPEQIYALTTLGTLELATQPAIAGQHFDRVLAHNPHDGRAWSGLALSYLAREQLDQAAAAFSQAVKFMPGHIGTWHAYGWLHLLQQRIDDAERCFQTAFELDHNFGESHGALAVIATLRGNTAEADALIKRAQRLAPDGMSVRFVALLQAQAGNDPARAAAIVQDAFGALGNGQPQLQALMQGALKRFAGKRDQ</sequence>
<dbReference type="SMART" id="SM00028">
    <property type="entry name" value="TPR"/>
    <property type="match status" value="5"/>
</dbReference>
<dbReference type="SUPFAM" id="SSF48452">
    <property type="entry name" value="TPR-like"/>
    <property type="match status" value="1"/>
</dbReference>
<keyword evidence="3" id="KW-1185">Reference proteome</keyword>
<evidence type="ECO:0000313" key="3">
    <source>
        <dbReference type="Proteomes" id="UP000192761"/>
    </source>
</evidence>